<accession>A0ACB8Q7T6</accession>
<evidence type="ECO:0000313" key="2">
    <source>
        <dbReference type="Proteomes" id="UP000814128"/>
    </source>
</evidence>
<organism evidence="1 2">
    <name type="scientific">Vararia minispora EC-137</name>
    <dbReference type="NCBI Taxonomy" id="1314806"/>
    <lineage>
        <taxon>Eukaryota</taxon>
        <taxon>Fungi</taxon>
        <taxon>Dikarya</taxon>
        <taxon>Basidiomycota</taxon>
        <taxon>Agaricomycotina</taxon>
        <taxon>Agaricomycetes</taxon>
        <taxon>Russulales</taxon>
        <taxon>Lachnocladiaceae</taxon>
        <taxon>Vararia</taxon>
    </lineage>
</organism>
<gene>
    <name evidence="1" type="ORF">K488DRAFT_90723</name>
</gene>
<sequence>MTGHNEPRYVLITGCTTGGLGHALALEFCKRGCRVIATARNPARMQDLVDRSDVDTVPLDVCDAASIARAKEAVQALTGGRLDVLVNCAGGAYVVKPAIELGASEDLEMFDLNFHAAVRMVTAFAPLVLAVGKGAKIVSISSVGAYVPMPYLGMYAAAKGALNSYGNALRVELSPFGVDVLTIMAGAVANSKNVADVSLTLSPNSLYKPLQAGFSKTYVEANAKQAPAAVFARNVVREALKPRSRDVLWTGGQALMCWILVTFVPHSVLKSMMVNMWDLNKLSSAALRKAD</sequence>
<evidence type="ECO:0000313" key="1">
    <source>
        <dbReference type="EMBL" id="KAI0027565.1"/>
    </source>
</evidence>
<keyword evidence="2" id="KW-1185">Reference proteome</keyword>
<dbReference type="EMBL" id="MU273880">
    <property type="protein sequence ID" value="KAI0027565.1"/>
    <property type="molecule type" value="Genomic_DNA"/>
</dbReference>
<reference evidence="1" key="1">
    <citation type="submission" date="2021-02" db="EMBL/GenBank/DDBJ databases">
        <authorList>
            <consortium name="DOE Joint Genome Institute"/>
            <person name="Ahrendt S."/>
            <person name="Looney B.P."/>
            <person name="Miyauchi S."/>
            <person name="Morin E."/>
            <person name="Drula E."/>
            <person name="Courty P.E."/>
            <person name="Chicoki N."/>
            <person name="Fauchery L."/>
            <person name="Kohler A."/>
            <person name="Kuo A."/>
            <person name="Labutti K."/>
            <person name="Pangilinan J."/>
            <person name="Lipzen A."/>
            <person name="Riley R."/>
            <person name="Andreopoulos W."/>
            <person name="He G."/>
            <person name="Johnson J."/>
            <person name="Barry K.W."/>
            <person name="Grigoriev I.V."/>
            <person name="Nagy L."/>
            <person name="Hibbett D."/>
            <person name="Henrissat B."/>
            <person name="Matheny P.B."/>
            <person name="Labbe J."/>
            <person name="Martin F."/>
        </authorList>
    </citation>
    <scope>NUCLEOTIDE SEQUENCE</scope>
    <source>
        <strain evidence="1">EC-137</strain>
    </source>
</reference>
<name>A0ACB8Q7T6_9AGAM</name>
<protein>
    <submittedName>
        <fullName evidence="1">Short-chain dehydrogenases/reductase</fullName>
    </submittedName>
</protein>
<reference evidence="1" key="2">
    <citation type="journal article" date="2022" name="New Phytol.">
        <title>Evolutionary transition to the ectomycorrhizal habit in the genomes of a hyperdiverse lineage of mushroom-forming fungi.</title>
        <authorList>
            <person name="Looney B."/>
            <person name="Miyauchi S."/>
            <person name="Morin E."/>
            <person name="Drula E."/>
            <person name="Courty P.E."/>
            <person name="Kohler A."/>
            <person name="Kuo A."/>
            <person name="LaButti K."/>
            <person name="Pangilinan J."/>
            <person name="Lipzen A."/>
            <person name="Riley R."/>
            <person name="Andreopoulos W."/>
            <person name="He G."/>
            <person name="Johnson J."/>
            <person name="Nolan M."/>
            <person name="Tritt A."/>
            <person name="Barry K.W."/>
            <person name="Grigoriev I.V."/>
            <person name="Nagy L.G."/>
            <person name="Hibbett D."/>
            <person name="Henrissat B."/>
            <person name="Matheny P.B."/>
            <person name="Labbe J."/>
            <person name="Martin F.M."/>
        </authorList>
    </citation>
    <scope>NUCLEOTIDE SEQUENCE</scope>
    <source>
        <strain evidence="1">EC-137</strain>
    </source>
</reference>
<dbReference type="Proteomes" id="UP000814128">
    <property type="component" value="Unassembled WGS sequence"/>
</dbReference>
<comment type="caution">
    <text evidence="1">The sequence shown here is derived from an EMBL/GenBank/DDBJ whole genome shotgun (WGS) entry which is preliminary data.</text>
</comment>
<proteinExistence type="predicted"/>